<dbReference type="EMBL" id="QXFV01000135">
    <property type="protein sequence ID" value="KAE9049120.1"/>
    <property type="molecule type" value="Genomic_DNA"/>
</dbReference>
<feature type="compositionally biased region" description="Polar residues" evidence="2">
    <location>
        <begin position="252"/>
        <end position="268"/>
    </location>
</feature>
<dbReference type="Pfam" id="PF24798">
    <property type="entry name" value="Ig-CFAP74_4th"/>
    <property type="match status" value="1"/>
</dbReference>
<name>A0A6A3NUA2_9STRA</name>
<dbReference type="InterPro" id="IPR013783">
    <property type="entry name" value="Ig-like_fold"/>
</dbReference>
<dbReference type="Proteomes" id="UP000429607">
    <property type="component" value="Unassembled WGS sequence"/>
</dbReference>
<evidence type="ECO:0000256" key="2">
    <source>
        <dbReference type="SAM" id="MobiDB-lite"/>
    </source>
</evidence>
<dbReference type="Gene3D" id="2.60.40.10">
    <property type="entry name" value="Immunoglobulins"/>
    <property type="match status" value="4"/>
</dbReference>
<dbReference type="InterPro" id="IPR056307">
    <property type="entry name" value="Ig-CFAP74_3rd"/>
</dbReference>
<feature type="domain" description="CFAP74 fourth Ig-like" evidence="4">
    <location>
        <begin position="876"/>
        <end position="977"/>
    </location>
</feature>
<feature type="compositionally biased region" description="Acidic residues" evidence="2">
    <location>
        <begin position="585"/>
        <end position="600"/>
    </location>
</feature>
<evidence type="ECO:0000313" key="7">
    <source>
        <dbReference type="Proteomes" id="UP000429607"/>
    </source>
</evidence>
<evidence type="ECO:0000313" key="5">
    <source>
        <dbReference type="EMBL" id="KAE9040446.1"/>
    </source>
</evidence>
<feature type="region of interest" description="Disordered" evidence="2">
    <location>
        <begin position="240"/>
        <end position="295"/>
    </location>
</feature>
<reference evidence="7 8" key="1">
    <citation type="submission" date="2018-09" db="EMBL/GenBank/DDBJ databases">
        <title>Genomic investigation of the strawberry pathogen Phytophthora fragariae indicates pathogenicity is determined by transcriptional variation in three key races.</title>
        <authorList>
            <person name="Adams T.M."/>
            <person name="Armitage A.D."/>
            <person name="Sobczyk M.K."/>
            <person name="Bates H.J."/>
            <person name="Dunwell J.M."/>
            <person name="Nellist C.F."/>
            <person name="Harrison R.J."/>
        </authorList>
    </citation>
    <scope>NUCLEOTIDE SEQUENCE [LARGE SCALE GENOMIC DNA]</scope>
    <source>
        <strain evidence="6 7">SCRP249</strain>
        <strain evidence="5 8">SCRP324</strain>
    </source>
</reference>
<feature type="compositionally biased region" description="Low complexity" evidence="2">
    <location>
        <begin position="1556"/>
        <end position="1584"/>
    </location>
</feature>
<feature type="compositionally biased region" description="Basic and acidic residues" evidence="2">
    <location>
        <begin position="269"/>
        <end position="280"/>
    </location>
</feature>
<dbReference type="Pfam" id="PF24778">
    <property type="entry name" value="Ig-CFAP74_3rd"/>
    <property type="match status" value="1"/>
</dbReference>
<dbReference type="PANTHER" id="PTHR22538:SF0">
    <property type="entry name" value="CILIA- AND FLAGELLA-ASSOCIATED PROTEIN 74"/>
    <property type="match status" value="1"/>
</dbReference>
<feature type="compositionally biased region" description="Acidic residues" evidence="2">
    <location>
        <begin position="553"/>
        <end position="562"/>
    </location>
</feature>
<feature type="compositionally biased region" description="Polar residues" evidence="2">
    <location>
        <begin position="1081"/>
        <end position="1093"/>
    </location>
</feature>
<dbReference type="EMBL" id="QXFU01000203">
    <property type="protein sequence ID" value="KAE9040446.1"/>
    <property type="molecule type" value="Genomic_DNA"/>
</dbReference>
<feature type="region of interest" description="Disordered" evidence="2">
    <location>
        <begin position="1556"/>
        <end position="1586"/>
    </location>
</feature>
<evidence type="ECO:0000256" key="1">
    <source>
        <dbReference type="SAM" id="Coils"/>
    </source>
</evidence>
<dbReference type="InterPro" id="IPR056310">
    <property type="entry name" value="Ig-CFAP74_4th"/>
</dbReference>
<feature type="region of interest" description="Disordered" evidence="2">
    <location>
        <begin position="1"/>
        <end position="27"/>
    </location>
</feature>
<feature type="domain" description="CFAP74 third Ig-like" evidence="3">
    <location>
        <begin position="740"/>
        <end position="859"/>
    </location>
</feature>
<organism evidence="6 7">
    <name type="scientific">Phytophthora rubi</name>
    <dbReference type="NCBI Taxonomy" id="129364"/>
    <lineage>
        <taxon>Eukaryota</taxon>
        <taxon>Sar</taxon>
        <taxon>Stramenopiles</taxon>
        <taxon>Oomycota</taxon>
        <taxon>Peronosporomycetes</taxon>
        <taxon>Peronosporales</taxon>
        <taxon>Peronosporaceae</taxon>
        <taxon>Phytophthora</taxon>
    </lineage>
</organism>
<dbReference type="PANTHER" id="PTHR22538">
    <property type="entry name" value="CILIA- AND FLAGELLA-ASSOCIATED PROTEIN 74"/>
    <property type="match status" value="1"/>
</dbReference>
<dbReference type="OrthoDB" id="545169at2759"/>
<dbReference type="Proteomes" id="UP000435112">
    <property type="component" value="Unassembled WGS sequence"/>
</dbReference>
<keyword evidence="1" id="KW-0175">Coiled coil</keyword>
<evidence type="ECO:0000259" key="4">
    <source>
        <dbReference type="Pfam" id="PF24798"/>
    </source>
</evidence>
<proteinExistence type="predicted"/>
<evidence type="ECO:0000313" key="8">
    <source>
        <dbReference type="Proteomes" id="UP000435112"/>
    </source>
</evidence>
<feature type="region of interest" description="Disordered" evidence="2">
    <location>
        <begin position="551"/>
        <end position="622"/>
    </location>
</feature>
<feature type="compositionally biased region" description="Basic and acidic residues" evidence="2">
    <location>
        <begin position="352"/>
        <end position="367"/>
    </location>
</feature>
<comment type="caution">
    <text evidence="6">The sequence shown here is derived from an EMBL/GenBank/DDBJ whole genome shotgun (WGS) entry which is preliminary data.</text>
</comment>
<feature type="compositionally biased region" description="Basic and acidic residues" evidence="2">
    <location>
        <begin position="575"/>
        <end position="584"/>
    </location>
</feature>
<feature type="region of interest" description="Disordered" evidence="2">
    <location>
        <begin position="1081"/>
        <end position="1114"/>
    </location>
</feature>
<feature type="compositionally biased region" description="Polar residues" evidence="2">
    <location>
        <begin position="10"/>
        <end position="24"/>
    </location>
</feature>
<feature type="region of interest" description="Disordered" evidence="2">
    <location>
        <begin position="309"/>
        <end position="367"/>
    </location>
</feature>
<evidence type="ECO:0008006" key="9">
    <source>
        <dbReference type="Google" id="ProtNLM"/>
    </source>
</evidence>
<gene>
    <name evidence="6" type="ORF">PR001_g3550</name>
    <name evidence="5" type="ORF">PR002_g4951</name>
</gene>
<sequence length="1657" mass="180495">MAARDATAASVRNGTVENPRSPVQQRLHDGFRSDHRYLSQMVVDAQNERAARVEAVLELKQDLDASSARVAAQSATVQAQEQAEKTHQARTHQSLLDQGKNPYEVARRKVVQREARRERSKIERNIQEREAKLLGRLETEKVLQRRREKLEAEHRAYERKYQREMGRAAQEERTNAYLLSRTGKEALDLTGKLVRVYPSQETTMKDYSFGLGRSAVLSPEHRRRVVAKVLAKAPHVGTEPTALLLPRRRGRYTQQESEGQEGPNLSSGRSERDEKEDATSERLVMPPLPSVKPGQDLHKVNHALVPSCDVKLPPIAGKGPRRSQDSRLEDEEESASGDASNATKLRKARGRSVLEERQLAKARQRQKDSRFAQSQVVWGKTFTGDAFLANPQMLWFKDFDVGRPLTLSFTLTNISNTFNQFRLLAMDDQVIELFDVVYEKPGRMSAGMSCSLRMTFTGTEGRDLDTTLSVAAPTGVFQIPVRCTCKKAVPVLNQSSIRFPEVVAGERATIALTLANEGALPLEFQVRRLETPQSIALVDDLPVADERQVLEASESEDVADPDDLQKDPNTSENPQEDKGEHIDQDEPAEEVVDSNNDLEEVGQQSTSASRAASAASTKMSAAQTLQLEAVEPETQEDDDDVRDPLSAEELELVERVRETTRFKPDGADGPVRFTKRGVVEPYSSSSVSFTFAPAVAMKLDKEQYVLEFPAASSCGLSSPDLRKLASISVSVSGVASEVPIFVARSRLNFRCCAYGKLYRHQLVVCNRGKVALKIQVQVPKVLANYVELTPGFGFVQASVASQEGKFPVQVKFRPEERMWKRVERAGLGSRALGMLAVPVQVVVPDQVVPVFFLLTARLTPTTLQLEVKTGSSEGGLHFGACCVGHGVSHELTISNSARVPQRVGVTSLPKDVTIADVSAGVGIVLLPGETRKLRVVYEPSFPGSLKVAGHMPRAKPVLTLWSSTFNQEYTLPCSGSGVASDLVFSHSAVRLGATALGQTQTGNVKLTNRSEHHTCLVELRLPPEAASFLRITPLVARLAPRETVRLEIDFEPTEDIFKLDRTCYLEAKTHGEVAPDAIISSARSGQADASTPLSDGPHEDVEASPVTPRREISTEPRSCHHTWTILCFHRLEGTAGGRRSTKTEPQTPLQALEVRTTVTEPMLTPSETTLDFGQVAIGQMLVRELTLELEPSATDSVWLRAQPLHVLGAFRLIGTLREVSRSSDTKKKRALRVEFEPRAPLIYEDELELTALGVNIRVRLRGEGINPSLTLTPADGSLDFQDVLARTRSVRELVLANGSAFPLAFSIVPLDDMKAGTMAPGAKEEDSMTTSTGLPVFTFSPTNAIIPENGSVMVQVVFQPDHQRPGHYAKRYRVKVPNESEQHIVSLAGRCWENQLYVFAPTADPSPLPSDSDDTDAGLLPRRPPLLALRPVEDLFDLPPSVPLSQLPSSLGAGDLPVAGLRKPLSSFVLTFAGDETNSDTESGWTKTLFVGSTTPSSGIYGGLDEVPAGTSGGSVGSFELVVDAASPHAKMFTLEPARGAIAAGQQLAIQVTHHPPAPATASDTSTPSSSARSTVSTTSARAKSAQRRPELEVVQWVQVRVQCTLKGGALWQALPAAGAAPVPAATSGIQQKGAAAASDGADTRIVAVILRARLET</sequence>
<feature type="coiled-coil region" evidence="1">
    <location>
        <begin position="112"/>
        <end position="167"/>
    </location>
</feature>
<feature type="compositionally biased region" description="Low complexity" evidence="2">
    <location>
        <begin position="603"/>
        <end position="622"/>
    </location>
</feature>
<protein>
    <recommendedName>
        <fullName evidence="9">Abnormal spindle-like microcephaly-associated protein ASH domain-containing protein</fullName>
    </recommendedName>
</protein>
<accession>A0A6A3NUA2</accession>
<evidence type="ECO:0000259" key="3">
    <source>
        <dbReference type="Pfam" id="PF24778"/>
    </source>
</evidence>
<dbReference type="Pfam" id="PF24771">
    <property type="entry name" value="Ig_CFAP74_1st"/>
    <property type="match status" value="1"/>
</dbReference>
<evidence type="ECO:0000313" key="6">
    <source>
        <dbReference type="EMBL" id="KAE9049120.1"/>
    </source>
</evidence>